<reference evidence="1 2" key="1">
    <citation type="submission" date="2020-08" db="EMBL/GenBank/DDBJ databases">
        <title>novel species in genus Nocardioides.</title>
        <authorList>
            <person name="Zhang G."/>
        </authorList>
    </citation>
    <scope>NUCLEOTIDE SEQUENCE [LARGE SCALE GENOMIC DNA]</scope>
    <source>
        <strain evidence="1 2">SC8A-24</strain>
    </source>
</reference>
<accession>A0ABR6UCM7</accession>
<organism evidence="1 2">
    <name type="scientific">Nocardioides deserti</name>
    <dbReference type="NCBI Taxonomy" id="1588644"/>
    <lineage>
        <taxon>Bacteria</taxon>
        <taxon>Bacillati</taxon>
        <taxon>Actinomycetota</taxon>
        <taxon>Actinomycetes</taxon>
        <taxon>Propionibacteriales</taxon>
        <taxon>Nocardioidaceae</taxon>
        <taxon>Nocardioides</taxon>
    </lineage>
</organism>
<sequence length="58" mass="6699">MWFWIAVVTFLVVGSLVSWYRSRGAHQLRGDHQSRVAQLEGKAESYRMPEDGPASTFW</sequence>
<dbReference type="Proteomes" id="UP000604001">
    <property type="component" value="Unassembled WGS sequence"/>
</dbReference>
<dbReference type="EMBL" id="JACMYC010000017">
    <property type="protein sequence ID" value="MBC2962204.1"/>
    <property type="molecule type" value="Genomic_DNA"/>
</dbReference>
<keyword evidence="2" id="KW-1185">Reference proteome</keyword>
<evidence type="ECO:0000313" key="2">
    <source>
        <dbReference type="Proteomes" id="UP000604001"/>
    </source>
</evidence>
<comment type="caution">
    <text evidence="1">The sequence shown here is derived from an EMBL/GenBank/DDBJ whole genome shotgun (WGS) entry which is preliminary data.</text>
</comment>
<proteinExistence type="predicted"/>
<gene>
    <name evidence="1" type="ORF">H7344_18080</name>
</gene>
<evidence type="ECO:0000313" key="1">
    <source>
        <dbReference type="EMBL" id="MBC2962204.1"/>
    </source>
</evidence>
<dbReference type="RefSeq" id="WP_186347384.1">
    <property type="nucleotide sequence ID" value="NZ_BMMR01000001.1"/>
</dbReference>
<protein>
    <submittedName>
        <fullName evidence="1">Uncharacterized protein</fullName>
    </submittedName>
</protein>
<name>A0ABR6UCM7_9ACTN</name>